<gene>
    <name evidence="2" type="ORF">CEXT_585191</name>
</gene>
<dbReference type="EMBL" id="BPLR01006345">
    <property type="protein sequence ID" value="GIY09234.1"/>
    <property type="molecule type" value="Genomic_DNA"/>
</dbReference>
<dbReference type="Proteomes" id="UP001054945">
    <property type="component" value="Unassembled WGS sequence"/>
</dbReference>
<sequence>MLKDFFPQSRKRRFSTPSVGPHKPIPTWSSHLSPTPPFQFLSEKYRASANGFLWIQFLFRVLLPAIHQGVSFSDAQEFVMLLLSVIFLWPLQWCQVVCFACRSGLGKGRSGVTFDSICHYF</sequence>
<name>A0AAV4QLT8_CAEEX</name>
<comment type="caution">
    <text evidence="2">The sequence shown here is derived from an EMBL/GenBank/DDBJ whole genome shotgun (WGS) entry which is preliminary data.</text>
</comment>
<keyword evidence="3" id="KW-1185">Reference proteome</keyword>
<feature type="region of interest" description="Disordered" evidence="1">
    <location>
        <begin position="1"/>
        <end position="33"/>
    </location>
</feature>
<evidence type="ECO:0000313" key="3">
    <source>
        <dbReference type="Proteomes" id="UP001054945"/>
    </source>
</evidence>
<protein>
    <submittedName>
        <fullName evidence="2">Uncharacterized protein</fullName>
    </submittedName>
</protein>
<evidence type="ECO:0000313" key="2">
    <source>
        <dbReference type="EMBL" id="GIY09234.1"/>
    </source>
</evidence>
<evidence type="ECO:0000256" key="1">
    <source>
        <dbReference type="SAM" id="MobiDB-lite"/>
    </source>
</evidence>
<proteinExistence type="predicted"/>
<accession>A0AAV4QLT8</accession>
<reference evidence="2 3" key="1">
    <citation type="submission" date="2021-06" db="EMBL/GenBank/DDBJ databases">
        <title>Caerostris extrusa draft genome.</title>
        <authorList>
            <person name="Kono N."/>
            <person name="Arakawa K."/>
        </authorList>
    </citation>
    <scope>NUCLEOTIDE SEQUENCE [LARGE SCALE GENOMIC DNA]</scope>
</reference>
<dbReference type="AlphaFoldDB" id="A0AAV4QLT8"/>
<organism evidence="2 3">
    <name type="scientific">Caerostris extrusa</name>
    <name type="common">Bark spider</name>
    <name type="synonym">Caerostris bankana</name>
    <dbReference type="NCBI Taxonomy" id="172846"/>
    <lineage>
        <taxon>Eukaryota</taxon>
        <taxon>Metazoa</taxon>
        <taxon>Ecdysozoa</taxon>
        <taxon>Arthropoda</taxon>
        <taxon>Chelicerata</taxon>
        <taxon>Arachnida</taxon>
        <taxon>Araneae</taxon>
        <taxon>Araneomorphae</taxon>
        <taxon>Entelegynae</taxon>
        <taxon>Araneoidea</taxon>
        <taxon>Araneidae</taxon>
        <taxon>Caerostris</taxon>
    </lineage>
</organism>